<feature type="chain" id="PRO_5043496737" description="Thaumatin-like protein" evidence="1">
    <location>
        <begin position="18"/>
        <end position="176"/>
    </location>
</feature>
<comment type="caution">
    <text evidence="2">The sequence shown here is derived from an EMBL/GenBank/DDBJ whole genome shotgun (WGS) entry which is preliminary data.</text>
</comment>
<evidence type="ECO:0000256" key="1">
    <source>
        <dbReference type="SAM" id="SignalP"/>
    </source>
</evidence>
<keyword evidence="1" id="KW-0732">Signal</keyword>
<evidence type="ECO:0008006" key="4">
    <source>
        <dbReference type="Google" id="ProtNLM"/>
    </source>
</evidence>
<evidence type="ECO:0000313" key="2">
    <source>
        <dbReference type="EMBL" id="KAJ8917998.1"/>
    </source>
</evidence>
<dbReference type="Gene3D" id="2.60.110.10">
    <property type="entry name" value="Thaumatin"/>
    <property type="match status" value="1"/>
</dbReference>
<dbReference type="SUPFAM" id="SSF49870">
    <property type="entry name" value="Osmotin, thaumatin-like protein"/>
    <property type="match status" value="1"/>
</dbReference>
<dbReference type="InterPro" id="IPR001938">
    <property type="entry name" value="Thaumatin"/>
</dbReference>
<dbReference type="SMART" id="SM00205">
    <property type="entry name" value="THN"/>
    <property type="match status" value="1"/>
</dbReference>
<reference evidence="2 3" key="1">
    <citation type="journal article" date="2023" name="Insect Mol. Biol.">
        <title>Genome sequencing provides insights into the evolution of gene families encoding plant cell wall-degrading enzymes in longhorned beetles.</title>
        <authorList>
            <person name="Shin N.R."/>
            <person name="Okamura Y."/>
            <person name="Kirsch R."/>
            <person name="Pauchet Y."/>
        </authorList>
    </citation>
    <scope>NUCLEOTIDE SEQUENCE [LARGE SCALE GENOMIC DNA]</scope>
    <source>
        <strain evidence="2">EAD_L_NR</strain>
    </source>
</reference>
<feature type="signal peptide" evidence="1">
    <location>
        <begin position="1"/>
        <end position="17"/>
    </location>
</feature>
<protein>
    <recommendedName>
        <fullName evidence="4">Thaumatin-like protein</fullName>
    </recommendedName>
</protein>
<dbReference type="EMBL" id="JANEYG010000028">
    <property type="protein sequence ID" value="KAJ8917998.1"/>
    <property type="molecule type" value="Genomic_DNA"/>
</dbReference>
<name>A0AAV8VUF5_9CUCU</name>
<dbReference type="Pfam" id="PF00314">
    <property type="entry name" value="Thaumatin"/>
    <property type="match status" value="1"/>
</dbReference>
<gene>
    <name evidence="2" type="ORF">NQ315_011451</name>
</gene>
<proteinExistence type="predicted"/>
<keyword evidence="3" id="KW-1185">Reference proteome</keyword>
<evidence type="ECO:0000313" key="3">
    <source>
        <dbReference type="Proteomes" id="UP001159042"/>
    </source>
</evidence>
<dbReference type="AlphaFoldDB" id="A0AAV8VUF5"/>
<accession>A0AAV8VUF5</accession>
<dbReference type="InterPro" id="IPR037176">
    <property type="entry name" value="Osmotin/thaumatin-like_sf"/>
</dbReference>
<dbReference type="Proteomes" id="UP001159042">
    <property type="component" value="Unassembled WGS sequence"/>
</dbReference>
<sequence length="176" mass="17908">MFSETFIVTLLVAATYGRVLQVRNSGSVPLSVSVTGQDDVTVLTGATAFVTVPDDFSGSVTAVPVGSEGNDVPRTRAELTLGTTGDSYAVSLVEGFNLAAKIVPIQGAGCTTAVCSANLKARCPVADQVVDALGVVVACSNSPLVFSTVCPKAVVTAGDVTNVYTCQAQSYLILLG</sequence>
<dbReference type="PROSITE" id="PS51367">
    <property type="entry name" value="THAUMATIN_2"/>
    <property type="match status" value="1"/>
</dbReference>
<dbReference type="PANTHER" id="PTHR31048">
    <property type="entry name" value="OS03G0233200 PROTEIN"/>
    <property type="match status" value="1"/>
</dbReference>
<organism evidence="2 3">
    <name type="scientific">Exocentrus adspersus</name>
    <dbReference type="NCBI Taxonomy" id="1586481"/>
    <lineage>
        <taxon>Eukaryota</taxon>
        <taxon>Metazoa</taxon>
        <taxon>Ecdysozoa</taxon>
        <taxon>Arthropoda</taxon>
        <taxon>Hexapoda</taxon>
        <taxon>Insecta</taxon>
        <taxon>Pterygota</taxon>
        <taxon>Neoptera</taxon>
        <taxon>Endopterygota</taxon>
        <taxon>Coleoptera</taxon>
        <taxon>Polyphaga</taxon>
        <taxon>Cucujiformia</taxon>
        <taxon>Chrysomeloidea</taxon>
        <taxon>Cerambycidae</taxon>
        <taxon>Lamiinae</taxon>
        <taxon>Acanthocinini</taxon>
        <taxon>Exocentrus</taxon>
    </lineage>
</organism>